<feature type="region of interest" description="Disordered" evidence="1">
    <location>
        <begin position="228"/>
        <end position="264"/>
    </location>
</feature>
<dbReference type="InterPro" id="IPR025558">
    <property type="entry name" value="DUF4283"/>
</dbReference>
<evidence type="ECO:0000259" key="5">
    <source>
        <dbReference type="Pfam" id="PF13966"/>
    </source>
</evidence>
<dbReference type="PANTHER" id="PTHR33116:SF86">
    <property type="entry name" value="REVERSE TRANSCRIPTASE DOMAIN-CONTAINING PROTEIN"/>
    <property type="match status" value="1"/>
</dbReference>
<dbReference type="InterPro" id="IPR025836">
    <property type="entry name" value="Zn_knuckle_CX2CX4HX4C"/>
</dbReference>
<organism evidence="8 9">
    <name type="scientific">Arabidopsis suecica</name>
    <name type="common">Swedish thale-cress</name>
    <name type="synonym">Cardaminopsis suecica</name>
    <dbReference type="NCBI Taxonomy" id="45249"/>
    <lineage>
        <taxon>Eukaryota</taxon>
        <taxon>Viridiplantae</taxon>
        <taxon>Streptophyta</taxon>
        <taxon>Embryophyta</taxon>
        <taxon>Tracheophyta</taxon>
        <taxon>Spermatophyta</taxon>
        <taxon>Magnoliopsida</taxon>
        <taxon>eudicotyledons</taxon>
        <taxon>Gunneridae</taxon>
        <taxon>Pentapetalae</taxon>
        <taxon>rosids</taxon>
        <taxon>malvids</taxon>
        <taxon>Brassicales</taxon>
        <taxon>Brassicaceae</taxon>
        <taxon>Camelineae</taxon>
        <taxon>Arabidopsis</taxon>
    </lineage>
</organism>
<evidence type="ECO:0000313" key="8">
    <source>
        <dbReference type="EMBL" id="KAG7563755.1"/>
    </source>
</evidence>
<protein>
    <submittedName>
        <fullName evidence="8">Endonuclease/exonuclease/phosphatase superfamily</fullName>
    </submittedName>
</protein>
<evidence type="ECO:0000259" key="2">
    <source>
        <dbReference type="Pfam" id="PF00078"/>
    </source>
</evidence>
<keyword evidence="9" id="KW-1185">Reference proteome</keyword>
<feature type="domain" description="Reverse transcriptase" evidence="2">
    <location>
        <begin position="776"/>
        <end position="904"/>
    </location>
</feature>
<gene>
    <name evidence="8" type="ORF">ISN44_As10g005270</name>
</gene>
<dbReference type="Pfam" id="PF13456">
    <property type="entry name" value="RVT_3"/>
    <property type="match status" value="1"/>
</dbReference>
<dbReference type="InterPro" id="IPR026960">
    <property type="entry name" value="RVT-Znf"/>
</dbReference>
<dbReference type="Pfam" id="PF03372">
    <property type="entry name" value="Exo_endo_phos"/>
    <property type="match status" value="1"/>
</dbReference>
<dbReference type="InterPro" id="IPR005135">
    <property type="entry name" value="Endo/exonuclease/phosphatase"/>
</dbReference>
<dbReference type="EMBL" id="JAEFBJ010000010">
    <property type="protein sequence ID" value="KAG7563755.1"/>
    <property type="molecule type" value="Genomic_DNA"/>
</dbReference>
<dbReference type="OrthoDB" id="1113032at2759"/>
<dbReference type="PANTHER" id="PTHR33116">
    <property type="entry name" value="REVERSE TRANSCRIPTASE ZINC-BINDING DOMAIN-CONTAINING PROTEIN-RELATED-RELATED"/>
    <property type="match status" value="1"/>
</dbReference>
<dbReference type="InterPro" id="IPR002156">
    <property type="entry name" value="RNaseH_domain"/>
</dbReference>
<dbReference type="Proteomes" id="UP000694251">
    <property type="component" value="Chromosome 10"/>
</dbReference>
<dbReference type="Pfam" id="PF13966">
    <property type="entry name" value="zf-RVT"/>
    <property type="match status" value="1"/>
</dbReference>
<evidence type="ECO:0000256" key="1">
    <source>
        <dbReference type="SAM" id="MobiDB-lite"/>
    </source>
</evidence>
<keyword evidence="8" id="KW-0255">Endonuclease</keyword>
<feature type="compositionally biased region" description="Polar residues" evidence="1">
    <location>
        <begin position="236"/>
        <end position="248"/>
    </location>
</feature>
<dbReference type="InterPro" id="IPR044730">
    <property type="entry name" value="RNase_H-like_dom_plant"/>
</dbReference>
<feature type="domain" description="RNase H type-1" evidence="4">
    <location>
        <begin position="1400"/>
        <end position="1525"/>
    </location>
</feature>
<keyword evidence="8" id="KW-0540">Nuclease</keyword>
<dbReference type="Pfam" id="PF14392">
    <property type="entry name" value="zf-CCHC_4"/>
    <property type="match status" value="1"/>
</dbReference>
<feature type="region of interest" description="Disordered" evidence="1">
    <location>
        <begin position="319"/>
        <end position="349"/>
    </location>
</feature>
<accession>A0A8T1ZU00</accession>
<name>A0A8T1ZU00_ARASU</name>
<sequence length="1538" mass="176475">MADKDLWISLQNLNLGLERSPLNLSIEANRKRDDAHRLSLVVKGLHSSQNPAGIKIMMPKVWKLEGRITSRINEDGTVQFFFTQEHQMLTVLDKGPWTYKDWLVVVDRWTRRTYPDYLRIIPFWIKVLNIPDDSKEDRSIREIGGALGHVEDIHIKHPTADLAGEVWIRVPIDISTRLIFARYFRLPDCDAPVLIRFIYDKLRKFCSACGSLTHLAVSCTFQPQGNEQLQLPAPSQGLNQDQPASNLHQMEARPHSSNEAADETMGETVGSNINMETSENQAHNGSQAEFMDTLPPGDMQDGINATFVIREIGSASVQVQDRGIKRKGENDNDDGEVSTTRRKTQGQFSTTKAKGELGKDLQFAHHFLVSPDGTSGGLAIFWRDTVKCEFLDTPTLNCTDMYITEDSSTFCLTYVYGNPRRKLRQQMWHRMQSMVQAGLYQSKPRVVLGDFNEIKNNEEKSGGAYRPDWQFDNFQRMLNISGLHEVRTFGGFFTWIGNRSCGTIKSKLDRVVATTDWHELYPKAMVQLLDWCGSDHRPLLLQTEERKWRGKKLFRYDNRWRHDTEVHQVVQNIWKSECSHLLPHQFNEALKRCRNGLSQWKSKNNYNSQRKIQQLQMALNKAYESPSPDYNYISDLKIKLQHEYHLEEEYWRTRSHIQWLQLGDKNTRYFHEKTKQRRSHNRITSLEDNSGNILTEEKEIHELVHNYFEQIYSSAGAQRVDYVLQHIQPRVTPEINSSLTAPVTEEEIFQALSHMNVDKTPGPDGFTVGFYQYHWEAIKSEQWCQWIMKCVSSVTYSVLVNGSPTKKIYPQRGLRQGDPISPYLYLLCTEGLSSLLQAAMHTKSIKGFKASRGGPSISHMFFADDSLLFCQAAEEQCRHLLQILQDYAEASGQYVNFQKSAILFGKTVSPEIQQNIIRLTGISKIGGFGRYLGLPEAIGRNKYNAFSYIVQRVKNKLESWYSKFLTQAGKEVLIKSVATALPTYSMSCFLLPKKLVNQLSAQIRRYWWSSSKEKGKIPWIAWNQMTKLKQHGGMGFRDLHKFNIALLAKQSWRILKEPDSLLSRVIKAKYYSRATLMEANLGHRPSHAWRSIFQGTQLLKQGLQWRVGDGRTINVWSDQWLDNPPRPARPAGNASQGSLRVSDLMFSGGNGWDDRKLYHLIHPEDVKLIMKIRPSIVQSPDAPTWIFTKDGQYSVKSGYHQLTKSPPSDSNNSHQINQLCKSIWALSVPPKIKHFWWRLIHNALPVAEALAHRNLRISQDCLFCGETKESVAHIFFCCRVAREIWELSPINIDTDQFTDNHSLLDYIQAILSSASHQESTNHIFPFIGWRIWKARNDLLFNNKRWAIPHIIHQALTDLRIWTESQKALLSPKMQTSQKKKPAPTTFQEVLTHTPSLCCCTDASWENQESKAGIGWTLHESNGRYLLKGSSSIEPTHSALEAEAIALREALLHLKRLNYHNVIFCGDSQSLYGYLEGDARKQSCAGGSKEIQTYIQDIKKLAHGSYKFKFIRRTANLLADSLARKARINESPCVISWVP</sequence>
<feature type="domain" description="DUF4283" evidence="6">
    <location>
        <begin position="34"/>
        <end position="113"/>
    </location>
</feature>
<dbReference type="CDD" id="cd06222">
    <property type="entry name" value="RNase_H_like"/>
    <property type="match status" value="1"/>
</dbReference>
<evidence type="ECO:0000259" key="4">
    <source>
        <dbReference type="Pfam" id="PF13456"/>
    </source>
</evidence>
<dbReference type="InterPro" id="IPR000477">
    <property type="entry name" value="RT_dom"/>
</dbReference>
<reference evidence="8 9" key="1">
    <citation type="submission" date="2020-12" db="EMBL/GenBank/DDBJ databases">
        <title>Concerted genomic and epigenomic changes stabilize Arabidopsis allopolyploids.</title>
        <authorList>
            <person name="Chen Z."/>
        </authorList>
    </citation>
    <scope>NUCLEOTIDE SEQUENCE [LARGE SCALE GENOMIC DNA]</scope>
    <source>
        <strain evidence="8">As9502</strain>
        <tissue evidence="8">Leaf</tissue>
    </source>
</reference>
<evidence type="ECO:0000259" key="3">
    <source>
        <dbReference type="Pfam" id="PF03372"/>
    </source>
</evidence>
<proteinExistence type="predicted"/>
<evidence type="ECO:0000259" key="6">
    <source>
        <dbReference type="Pfam" id="PF14111"/>
    </source>
</evidence>
<dbReference type="Pfam" id="PF00078">
    <property type="entry name" value="RVT_1"/>
    <property type="match status" value="1"/>
</dbReference>
<evidence type="ECO:0000259" key="7">
    <source>
        <dbReference type="Pfam" id="PF14392"/>
    </source>
</evidence>
<feature type="domain" description="Zinc knuckle CX2CX4HX4C" evidence="7">
    <location>
        <begin position="172"/>
        <end position="220"/>
    </location>
</feature>
<dbReference type="GO" id="GO:0003676">
    <property type="term" value="F:nucleic acid binding"/>
    <property type="evidence" value="ECO:0007669"/>
    <property type="project" value="InterPro"/>
</dbReference>
<keyword evidence="8" id="KW-0378">Hydrolase</keyword>
<feature type="domain" description="Reverse transcriptase zinc-binding" evidence="5">
    <location>
        <begin position="1193"/>
        <end position="1285"/>
    </location>
</feature>
<feature type="domain" description="Endonuclease/exonuclease/phosphatase" evidence="3">
    <location>
        <begin position="363"/>
        <end position="536"/>
    </location>
</feature>
<dbReference type="GO" id="GO:0004523">
    <property type="term" value="F:RNA-DNA hybrid ribonuclease activity"/>
    <property type="evidence" value="ECO:0007669"/>
    <property type="project" value="InterPro"/>
</dbReference>
<comment type="caution">
    <text evidence="8">The sequence shown here is derived from an EMBL/GenBank/DDBJ whole genome shotgun (WGS) entry which is preliminary data.</text>
</comment>
<dbReference type="Pfam" id="PF14111">
    <property type="entry name" value="DUF4283"/>
    <property type="match status" value="1"/>
</dbReference>
<evidence type="ECO:0000313" key="9">
    <source>
        <dbReference type="Proteomes" id="UP000694251"/>
    </source>
</evidence>